<dbReference type="InterPro" id="IPR017585">
    <property type="entry name" value="SAF_FlgA"/>
</dbReference>
<comment type="function">
    <text evidence="1">Involved in the assembly process of the P-ring formation. It may associate with FlgF on the rod constituting a structure essential for the P-ring assembly or may act as a modulator protein for the P-ring assembly.</text>
</comment>
<dbReference type="GO" id="GO:0042597">
    <property type="term" value="C:periplasmic space"/>
    <property type="evidence" value="ECO:0007669"/>
    <property type="project" value="UniProtKB-SubCell"/>
</dbReference>
<dbReference type="AlphaFoldDB" id="A0A1R0F963"/>
<sequence length="153" mass="15984">MKKLSLLLAGLLLSTASITQAYADRIGFLVPTTTVYAGQPVSNVGLSERMFYIKVDAAPLYVTDVKQALNKVAKRTLPAGRPISLSSLGDPVLVERGQTTKLVFSAGDLVITASGVSMEPGSAGDYIKVRNVDSGRIVSGTILSDGSVRVGGQ</sequence>
<dbReference type="PANTHER" id="PTHR36307">
    <property type="entry name" value="FLAGELLA BASAL BODY P-RING FORMATION PROTEIN FLGA"/>
    <property type="match status" value="1"/>
</dbReference>
<evidence type="ECO:0000313" key="4">
    <source>
        <dbReference type="Proteomes" id="UP000187344"/>
    </source>
</evidence>
<dbReference type="Proteomes" id="UP000187344">
    <property type="component" value="Unassembled WGS sequence"/>
</dbReference>
<evidence type="ECO:0000259" key="2">
    <source>
        <dbReference type="Pfam" id="PF13144"/>
    </source>
</evidence>
<keyword evidence="1" id="KW-0574">Periplasm</keyword>
<keyword evidence="3" id="KW-0969">Cilium</keyword>
<dbReference type="OrthoDB" id="8448733at2"/>
<proteinExistence type="inferred from homology"/>
<dbReference type="PANTHER" id="PTHR36307:SF1">
    <property type="entry name" value="FLAGELLA BASAL BODY P-RING FORMATION PROTEIN FLGA"/>
    <property type="match status" value="1"/>
</dbReference>
<dbReference type="RefSeq" id="WP_075870288.1">
    <property type="nucleotide sequence ID" value="NZ_CALYQA010000001.1"/>
</dbReference>
<dbReference type="GO" id="GO:0044780">
    <property type="term" value="P:bacterial-type flagellum assembly"/>
    <property type="evidence" value="ECO:0007669"/>
    <property type="project" value="InterPro"/>
</dbReference>
<dbReference type="CDD" id="cd11614">
    <property type="entry name" value="SAF_CpaB_FlgA_like"/>
    <property type="match status" value="1"/>
</dbReference>
<name>A0A1R0F963_9HYPH</name>
<reference evidence="3 4" key="1">
    <citation type="submission" date="2016-12" db="EMBL/GenBank/DDBJ databases">
        <title>Comparative genomics of Bartonella apis.</title>
        <authorList>
            <person name="Engel P."/>
        </authorList>
    </citation>
    <scope>NUCLEOTIDE SEQUENCE [LARGE SCALE GENOMIC DNA]</scope>
    <source>
        <strain evidence="3 4">PEB0149</strain>
    </source>
</reference>
<gene>
    <name evidence="3" type="ORF">PEB0149_008590</name>
</gene>
<feature type="signal peptide" evidence="1">
    <location>
        <begin position="1"/>
        <end position="23"/>
    </location>
</feature>
<comment type="subcellular location">
    <subcellularLocation>
        <location evidence="1">Periplasm</location>
    </subcellularLocation>
</comment>
<dbReference type="GeneID" id="92991865"/>
<comment type="caution">
    <text evidence="3">The sequence shown here is derived from an EMBL/GenBank/DDBJ whole genome shotgun (WGS) entry which is preliminary data.</text>
</comment>
<dbReference type="Gene3D" id="2.30.30.760">
    <property type="match status" value="1"/>
</dbReference>
<feature type="domain" description="Flagella basal body P-ring formation protein FlgA SAF" evidence="2">
    <location>
        <begin position="61"/>
        <end position="150"/>
    </location>
</feature>
<organism evidence="3 4">
    <name type="scientific">Bartonella apis</name>
    <dbReference type="NCBI Taxonomy" id="1686310"/>
    <lineage>
        <taxon>Bacteria</taxon>
        <taxon>Pseudomonadati</taxon>
        <taxon>Pseudomonadota</taxon>
        <taxon>Alphaproteobacteria</taxon>
        <taxon>Hyphomicrobiales</taxon>
        <taxon>Bartonellaceae</taxon>
        <taxon>Bartonella</taxon>
    </lineage>
</organism>
<dbReference type="EMBL" id="LXYT01000002">
    <property type="protein sequence ID" value="OLY43432.1"/>
    <property type="molecule type" value="Genomic_DNA"/>
</dbReference>
<dbReference type="InterPro" id="IPR039246">
    <property type="entry name" value="Flagellar_FlgA"/>
</dbReference>
<keyword evidence="3" id="KW-0966">Cell projection</keyword>
<accession>A0A1R0F963</accession>
<evidence type="ECO:0000313" key="3">
    <source>
        <dbReference type="EMBL" id="OLY43432.1"/>
    </source>
</evidence>
<evidence type="ECO:0000256" key="1">
    <source>
        <dbReference type="RuleBase" id="RU362063"/>
    </source>
</evidence>
<dbReference type="Pfam" id="PF13144">
    <property type="entry name" value="ChapFlgA"/>
    <property type="match status" value="1"/>
</dbReference>
<comment type="similarity">
    <text evidence="1">Belongs to the FlgA family.</text>
</comment>
<keyword evidence="3" id="KW-0282">Flagellum</keyword>
<keyword evidence="4" id="KW-1185">Reference proteome</keyword>
<keyword evidence="1" id="KW-1005">Bacterial flagellum biogenesis</keyword>
<protein>
    <recommendedName>
        <fullName evidence="1">Flagella basal body P-ring formation protein FlgA</fullName>
    </recommendedName>
</protein>
<dbReference type="NCBIfam" id="TIGR03170">
    <property type="entry name" value="flgA_cterm"/>
    <property type="match status" value="1"/>
</dbReference>
<feature type="chain" id="PRO_5011834318" description="Flagella basal body P-ring formation protein FlgA" evidence="1">
    <location>
        <begin position="24"/>
        <end position="153"/>
    </location>
</feature>
<keyword evidence="1" id="KW-0732">Signal</keyword>